<dbReference type="RefSeq" id="XP_012571820.1">
    <property type="nucleotide sequence ID" value="XM_012716366.2"/>
</dbReference>
<gene>
    <name evidence="3" type="primary">LOC105852209</name>
</gene>
<dbReference type="OrthoDB" id="10045365at2759"/>
<dbReference type="GeneID" id="105852209"/>
<evidence type="ECO:0000313" key="2">
    <source>
        <dbReference type="Proteomes" id="UP000087171"/>
    </source>
</evidence>
<dbReference type="KEGG" id="cam:105852209"/>
<dbReference type="InterPro" id="IPR003854">
    <property type="entry name" value="GASA"/>
</dbReference>
<reference evidence="3" key="2">
    <citation type="submission" date="2025-08" db="UniProtKB">
        <authorList>
            <consortium name="RefSeq"/>
        </authorList>
    </citation>
    <scope>IDENTIFICATION</scope>
    <source>
        <tissue evidence="3">Etiolated seedlings</tissue>
    </source>
</reference>
<keyword evidence="1" id="KW-0732">Signal</keyword>
<evidence type="ECO:0000313" key="3">
    <source>
        <dbReference type="RefSeq" id="XP_012571820.1"/>
    </source>
</evidence>
<name>A0A1S3E7N8_CICAR</name>
<feature type="chain" id="PRO_5010259003" evidence="1">
    <location>
        <begin position="27"/>
        <end position="132"/>
    </location>
</feature>
<reference evidence="2" key="1">
    <citation type="journal article" date="2013" name="Nat. Biotechnol.">
        <title>Draft genome sequence of chickpea (Cicer arietinum) provides a resource for trait improvement.</title>
        <authorList>
            <person name="Varshney R.K."/>
            <person name="Song C."/>
            <person name="Saxena R.K."/>
            <person name="Azam S."/>
            <person name="Yu S."/>
            <person name="Sharpe A.G."/>
            <person name="Cannon S."/>
            <person name="Baek J."/>
            <person name="Rosen B.D."/>
            <person name="Tar'an B."/>
            <person name="Millan T."/>
            <person name="Zhang X."/>
            <person name="Ramsay L.D."/>
            <person name="Iwata A."/>
            <person name="Wang Y."/>
            <person name="Nelson W."/>
            <person name="Farmer A.D."/>
            <person name="Gaur P.M."/>
            <person name="Soderlund C."/>
            <person name="Penmetsa R.V."/>
            <person name="Xu C."/>
            <person name="Bharti A.K."/>
            <person name="He W."/>
            <person name="Winter P."/>
            <person name="Zhao S."/>
            <person name="Hane J.K."/>
            <person name="Carrasquilla-Garcia N."/>
            <person name="Condie J.A."/>
            <person name="Upadhyaya H.D."/>
            <person name="Luo M.C."/>
            <person name="Thudi M."/>
            <person name="Gowda C.L."/>
            <person name="Singh N.P."/>
            <person name="Lichtenzveig J."/>
            <person name="Gali K.K."/>
            <person name="Rubio J."/>
            <person name="Nadarajan N."/>
            <person name="Dolezel J."/>
            <person name="Bansal K.C."/>
            <person name="Xu X."/>
            <person name="Edwards D."/>
            <person name="Zhang G."/>
            <person name="Kahl G."/>
            <person name="Gil J."/>
            <person name="Singh K.B."/>
            <person name="Datta S.K."/>
            <person name="Jackson S.A."/>
            <person name="Wang J."/>
            <person name="Cook D.R."/>
        </authorList>
    </citation>
    <scope>NUCLEOTIDE SEQUENCE [LARGE SCALE GENOMIC DNA]</scope>
    <source>
        <strain evidence="2">cv. CDC Frontier</strain>
    </source>
</reference>
<keyword evidence="2" id="KW-1185">Reference proteome</keyword>
<accession>A0A1S3E7N8</accession>
<protein>
    <submittedName>
        <fullName evidence="3">Uncharacterized protein LOC105852209 isoform X1</fullName>
    </submittedName>
</protein>
<dbReference type="Pfam" id="PF02704">
    <property type="entry name" value="GASA"/>
    <property type="match status" value="1"/>
</dbReference>
<organism evidence="2 3">
    <name type="scientific">Cicer arietinum</name>
    <name type="common">Chickpea</name>
    <name type="synonym">Garbanzo</name>
    <dbReference type="NCBI Taxonomy" id="3827"/>
    <lineage>
        <taxon>Eukaryota</taxon>
        <taxon>Viridiplantae</taxon>
        <taxon>Streptophyta</taxon>
        <taxon>Embryophyta</taxon>
        <taxon>Tracheophyta</taxon>
        <taxon>Spermatophyta</taxon>
        <taxon>Magnoliopsida</taxon>
        <taxon>eudicotyledons</taxon>
        <taxon>Gunneridae</taxon>
        <taxon>Pentapetalae</taxon>
        <taxon>rosids</taxon>
        <taxon>fabids</taxon>
        <taxon>Fabales</taxon>
        <taxon>Fabaceae</taxon>
        <taxon>Papilionoideae</taxon>
        <taxon>50 kb inversion clade</taxon>
        <taxon>NPAAA clade</taxon>
        <taxon>Hologalegina</taxon>
        <taxon>IRL clade</taxon>
        <taxon>Cicereae</taxon>
        <taxon>Cicer</taxon>
    </lineage>
</organism>
<evidence type="ECO:0000256" key="1">
    <source>
        <dbReference type="SAM" id="SignalP"/>
    </source>
</evidence>
<proteinExistence type="predicted"/>
<feature type="signal peptide" evidence="1">
    <location>
        <begin position="1"/>
        <end position="26"/>
    </location>
</feature>
<sequence>MAKFVCTFLLMLPMAFVIQNQARVEGYITPGDCASTCDKRCSAAAYKTECLNYCNTCCQKCLCPFNEQIFSYKTSGEDLLTPGECASTCEKRCGPVAYKQNCLSYCNMCCGKCLCPFSNEPLNTREDMSMLP</sequence>
<dbReference type="Proteomes" id="UP000087171">
    <property type="component" value="Chromosome Ca5"/>
</dbReference>
<dbReference type="AlphaFoldDB" id="A0A1S3E7N8"/>